<accession>A0ACB8AWL7</accession>
<reference evidence="1" key="1">
    <citation type="journal article" date="2021" name="New Phytol.">
        <title>Evolutionary innovations through gain and loss of genes in the ectomycorrhizal Boletales.</title>
        <authorList>
            <person name="Wu G."/>
            <person name="Miyauchi S."/>
            <person name="Morin E."/>
            <person name="Kuo A."/>
            <person name="Drula E."/>
            <person name="Varga T."/>
            <person name="Kohler A."/>
            <person name="Feng B."/>
            <person name="Cao Y."/>
            <person name="Lipzen A."/>
            <person name="Daum C."/>
            <person name="Hundley H."/>
            <person name="Pangilinan J."/>
            <person name="Johnson J."/>
            <person name="Barry K."/>
            <person name="LaButti K."/>
            <person name="Ng V."/>
            <person name="Ahrendt S."/>
            <person name="Min B."/>
            <person name="Choi I.G."/>
            <person name="Park H."/>
            <person name="Plett J.M."/>
            <person name="Magnuson J."/>
            <person name="Spatafora J.W."/>
            <person name="Nagy L.G."/>
            <person name="Henrissat B."/>
            <person name="Grigoriev I.V."/>
            <person name="Yang Z.L."/>
            <person name="Xu J."/>
            <person name="Martin F.M."/>
        </authorList>
    </citation>
    <scope>NUCLEOTIDE SEQUENCE</scope>
    <source>
        <strain evidence="1">KUC20120723A-06</strain>
    </source>
</reference>
<dbReference type="Proteomes" id="UP000790709">
    <property type="component" value="Unassembled WGS sequence"/>
</dbReference>
<evidence type="ECO:0000313" key="2">
    <source>
        <dbReference type="Proteomes" id="UP000790709"/>
    </source>
</evidence>
<gene>
    <name evidence="1" type="ORF">BV22DRAFT_1135479</name>
</gene>
<dbReference type="EMBL" id="MU267104">
    <property type="protein sequence ID" value="KAH7917359.1"/>
    <property type="molecule type" value="Genomic_DNA"/>
</dbReference>
<name>A0ACB8AWL7_9AGAM</name>
<keyword evidence="2" id="KW-1185">Reference proteome</keyword>
<proteinExistence type="predicted"/>
<comment type="caution">
    <text evidence="1">The sequence shown here is derived from an EMBL/GenBank/DDBJ whole genome shotgun (WGS) entry which is preliminary data.</text>
</comment>
<protein>
    <submittedName>
        <fullName evidence="1">Uncharacterized protein</fullName>
    </submittedName>
</protein>
<sequence>MIVFDRRHVRPLAPNSIRKHNDAKRLWLAFFGRLLRPEGAEATLQKDAPLPPLAHVKKFFHFVATNTVSGLGLGKGWTNRTTTIFISRTFSMRACLGAIAPTADDRIQLNAAVSEWAVVDKSLTTAALAKRSIREVDLVEFLNATLKSSIRFANNLGRIQTGCFASLLYSTGQRPGGVIEAQEYQTSDQHLKWKHTEWLATGWDEGAGLAIQCFITFHFMKNMRNSDADFVVASTCSLGCSQIHLDSQLPLMALGIAAGVFKTDLLQLHELGPGNMPAQFPFAIKLHPNKASLPVFVSPADKASPWSYNGAQKATQMVARELGWQHFSLRSFRYAFAGAMSSVIPKGHLKYLMGHRYGSKLAMTTYQVPDRPIDMSGAWFSGEGNMTDITDWHSSVAYGRTEPTMTTETLEKDAAMNELLKELHTLEKVVFQEFGRFSSDVPEEHLDSPSVQATLTKWSDIMQHYADMEARGNRGVLPAEILSAHKRRSASVSSAGSSMSTTSDNLKHRPRQSRSTSIVSQTPSTPQPRSLSQSSASSAMSGVSAACRSVSTHQQSQSATSDASQQTAWHHRSASTSSLLSNMSDVIATAPPMSLPPRNAPFSDSVPQIDDETLMNDILETINSFGSTHAFLPVIDNEPENPRLAVLQRYLMLLKADDLKDAGVCMWCYSNETLGHLWFPRNRSY</sequence>
<evidence type="ECO:0000313" key="1">
    <source>
        <dbReference type="EMBL" id="KAH7917359.1"/>
    </source>
</evidence>
<organism evidence="1 2">
    <name type="scientific">Leucogyrophana mollusca</name>
    <dbReference type="NCBI Taxonomy" id="85980"/>
    <lineage>
        <taxon>Eukaryota</taxon>
        <taxon>Fungi</taxon>
        <taxon>Dikarya</taxon>
        <taxon>Basidiomycota</taxon>
        <taxon>Agaricomycotina</taxon>
        <taxon>Agaricomycetes</taxon>
        <taxon>Agaricomycetidae</taxon>
        <taxon>Boletales</taxon>
        <taxon>Boletales incertae sedis</taxon>
        <taxon>Leucogyrophana</taxon>
    </lineage>
</organism>